<keyword evidence="2" id="KW-1185">Reference proteome</keyword>
<gene>
    <name evidence="1" type="ORF">BDR25DRAFT_219683</name>
</gene>
<proteinExistence type="predicted"/>
<dbReference type="Proteomes" id="UP000799755">
    <property type="component" value="Unassembled WGS sequence"/>
</dbReference>
<protein>
    <submittedName>
        <fullName evidence="1">Uncharacterized protein</fullName>
    </submittedName>
</protein>
<sequence>QGSVTGLGGVGKTQIVLELAYRTGDKRPDCSVFWISATRMENVQQAYLEIAQQLRIPGLRSKKEDVKELVQHYLSQESAGQWLLISDNVDDLDT</sequence>
<name>A0ACB6R0V1_9PLEO</name>
<dbReference type="EMBL" id="MU003501">
    <property type="protein sequence ID" value="KAF2472914.1"/>
    <property type="molecule type" value="Genomic_DNA"/>
</dbReference>
<evidence type="ECO:0000313" key="2">
    <source>
        <dbReference type="Proteomes" id="UP000799755"/>
    </source>
</evidence>
<accession>A0ACB6R0V1</accession>
<reference evidence="1" key="1">
    <citation type="journal article" date="2020" name="Stud. Mycol.">
        <title>101 Dothideomycetes genomes: a test case for predicting lifestyles and emergence of pathogens.</title>
        <authorList>
            <person name="Haridas S."/>
            <person name="Albert R."/>
            <person name="Binder M."/>
            <person name="Bloem J."/>
            <person name="Labutti K."/>
            <person name="Salamov A."/>
            <person name="Andreopoulos B."/>
            <person name="Baker S."/>
            <person name="Barry K."/>
            <person name="Bills G."/>
            <person name="Bluhm B."/>
            <person name="Cannon C."/>
            <person name="Castanera R."/>
            <person name="Culley D."/>
            <person name="Daum C."/>
            <person name="Ezra D."/>
            <person name="Gonzalez J."/>
            <person name="Henrissat B."/>
            <person name="Kuo A."/>
            <person name="Liang C."/>
            <person name="Lipzen A."/>
            <person name="Lutzoni F."/>
            <person name="Magnuson J."/>
            <person name="Mondo S."/>
            <person name="Nolan M."/>
            <person name="Ohm R."/>
            <person name="Pangilinan J."/>
            <person name="Park H.-J."/>
            <person name="Ramirez L."/>
            <person name="Alfaro M."/>
            <person name="Sun H."/>
            <person name="Tritt A."/>
            <person name="Yoshinaga Y."/>
            <person name="Zwiers L.-H."/>
            <person name="Turgeon B."/>
            <person name="Goodwin S."/>
            <person name="Spatafora J."/>
            <person name="Crous P."/>
            <person name="Grigoriev I."/>
        </authorList>
    </citation>
    <scope>NUCLEOTIDE SEQUENCE</scope>
    <source>
        <strain evidence="1">ATCC 200398</strain>
    </source>
</reference>
<evidence type="ECO:0000313" key="1">
    <source>
        <dbReference type="EMBL" id="KAF2472914.1"/>
    </source>
</evidence>
<comment type="caution">
    <text evidence="1">The sequence shown here is derived from an EMBL/GenBank/DDBJ whole genome shotgun (WGS) entry which is preliminary data.</text>
</comment>
<organism evidence="1 2">
    <name type="scientific">Lindgomyces ingoldianus</name>
    <dbReference type="NCBI Taxonomy" id="673940"/>
    <lineage>
        <taxon>Eukaryota</taxon>
        <taxon>Fungi</taxon>
        <taxon>Dikarya</taxon>
        <taxon>Ascomycota</taxon>
        <taxon>Pezizomycotina</taxon>
        <taxon>Dothideomycetes</taxon>
        <taxon>Pleosporomycetidae</taxon>
        <taxon>Pleosporales</taxon>
        <taxon>Lindgomycetaceae</taxon>
        <taxon>Lindgomyces</taxon>
    </lineage>
</organism>
<feature type="non-terminal residue" evidence="1">
    <location>
        <position position="1"/>
    </location>
</feature>